<dbReference type="InterPro" id="IPR002524">
    <property type="entry name" value="Cation_efflux"/>
</dbReference>
<feature type="transmembrane region" description="Helical" evidence="6">
    <location>
        <begin position="195"/>
        <end position="212"/>
    </location>
</feature>
<keyword evidence="5 6" id="KW-0472">Membrane</keyword>
<dbReference type="AlphaFoldDB" id="A0A845BGF9"/>
<evidence type="ECO:0000256" key="6">
    <source>
        <dbReference type="SAM" id="Phobius"/>
    </source>
</evidence>
<dbReference type="InterPro" id="IPR027469">
    <property type="entry name" value="Cation_efflux_TMD_sf"/>
</dbReference>
<evidence type="ECO:0000256" key="4">
    <source>
        <dbReference type="ARBA" id="ARBA00022989"/>
    </source>
</evidence>
<evidence type="ECO:0000256" key="5">
    <source>
        <dbReference type="ARBA" id="ARBA00023136"/>
    </source>
</evidence>
<keyword evidence="3 6" id="KW-0812">Transmembrane</keyword>
<dbReference type="GO" id="GO:0006829">
    <property type="term" value="P:zinc ion transport"/>
    <property type="evidence" value="ECO:0007669"/>
    <property type="project" value="InterPro"/>
</dbReference>
<comment type="subcellular location">
    <subcellularLocation>
        <location evidence="1">Membrane</location>
        <topology evidence="1">Multi-pass membrane protein</topology>
    </subcellularLocation>
</comment>
<evidence type="ECO:0000259" key="7">
    <source>
        <dbReference type="Pfam" id="PF01545"/>
    </source>
</evidence>
<feature type="transmembrane region" description="Helical" evidence="6">
    <location>
        <begin position="114"/>
        <end position="135"/>
    </location>
</feature>
<keyword evidence="9" id="KW-1185">Reference proteome</keyword>
<feature type="transmembrane region" description="Helical" evidence="6">
    <location>
        <begin position="159"/>
        <end position="183"/>
    </location>
</feature>
<dbReference type="PANTHER" id="PTHR13414:SF9">
    <property type="entry name" value="PROTON-COUPLED ZINC ANTIPORTER SLC30A9, MITOCHONDRIAL"/>
    <property type="match status" value="1"/>
</dbReference>
<accession>A0A845BGF9</accession>
<evidence type="ECO:0000313" key="9">
    <source>
        <dbReference type="Proteomes" id="UP000460715"/>
    </source>
</evidence>
<dbReference type="RefSeq" id="WP_160938577.1">
    <property type="nucleotide sequence ID" value="NZ_SNVJ01000018.1"/>
</dbReference>
<reference evidence="8 9" key="1">
    <citation type="submission" date="2019-03" db="EMBL/GenBank/DDBJ databases">
        <title>Roseomonas sp. a novel Roseomonas species isolated from Sea whip Gorgonian.</title>
        <authorList>
            <person name="Li F."/>
            <person name="Pan X."/>
            <person name="Huang S."/>
            <person name="Li Z."/>
            <person name="Meng B."/>
        </authorList>
    </citation>
    <scope>NUCLEOTIDE SEQUENCE [LARGE SCALE GENOMIC DNA]</scope>
    <source>
        <strain evidence="8 9">M0104</strain>
    </source>
</reference>
<feature type="domain" description="Cation efflux protein transmembrane" evidence="7">
    <location>
        <begin position="12"/>
        <end position="220"/>
    </location>
</feature>
<dbReference type="Gene3D" id="1.20.1510.10">
    <property type="entry name" value="Cation efflux protein transmembrane domain"/>
    <property type="match status" value="1"/>
</dbReference>
<evidence type="ECO:0000256" key="3">
    <source>
        <dbReference type="ARBA" id="ARBA00022692"/>
    </source>
</evidence>
<gene>
    <name evidence="8" type="ORF">E0493_17635</name>
</gene>
<dbReference type="InterPro" id="IPR058533">
    <property type="entry name" value="Cation_efflux_TM"/>
</dbReference>
<protein>
    <submittedName>
        <fullName evidence="8">Cation transporter</fullName>
    </submittedName>
</protein>
<keyword evidence="4 6" id="KW-1133">Transmembrane helix</keyword>
<dbReference type="Pfam" id="PF01545">
    <property type="entry name" value="Cation_efflux"/>
    <property type="match status" value="1"/>
</dbReference>
<dbReference type="Proteomes" id="UP000460715">
    <property type="component" value="Unassembled WGS sequence"/>
</dbReference>
<dbReference type="SUPFAM" id="SSF161111">
    <property type="entry name" value="Cation efflux protein transmembrane domain-like"/>
    <property type="match status" value="1"/>
</dbReference>
<feature type="transmembrane region" description="Helical" evidence="6">
    <location>
        <begin position="77"/>
        <end position="98"/>
    </location>
</feature>
<evidence type="ECO:0000313" key="8">
    <source>
        <dbReference type="EMBL" id="MXP65170.1"/>
    </source>
</evidence>
<dbReference type="OrthoDB" id="9806522at2"/>
<dbReference type="EMBL" id="SNVJ01000018">
    <property type="protein sequence ID" value="MXP65170.1"/>
    <property type="molecule type" value="Genomic_DNA"/>
</dbReference>
<dbReference type="GO" id="GO:0008324">
    <property type="term" value="F:monoatomic cation transmembrane transporter activity"/>
    <property type="evidence" value="ECO:0007669"/>
    <property type="project" value="InterPro"/>
</dbReference>
<keyword evidence="2" id="KW-0813">Transport</keyword>
<evidence type="ECO:0000256" key="2">
    <source>
        <dbReference type="ARBA" id="ARBA00022448"/>
    </source>
</evidence>
<organism evidence="8 9">
    <name type="scientific">Teichococcus coralli</name>
    <dbReference type="NCBI Taxonomy" id="2545983"/>
    <lineage>
        <taxon>Bacteria</taxon>
        <taxon>Pseudomonadati</taxon>
        <taxon>Pseudomonadota</taxon>
        <taxon>Alphaproteobacteria</taxon>
        <taxon>Acetobacterales</taxon>
        <taxon>Roseomonadaceae</taxon>
        <taxon>Roseomonas</taxon>
    </lineage>
</organism>
<name>A0A845BGF9_9PROT</name>
<dbReference type="InterPro" id="IPR040177">
    <property type="entry name" value="SLC30A9"/>
</dbReference>
<dbReference type="NCBIfam" id="TIGR01297">
    <property type="entry name" value="CDF"/>
    <property type="match status" value="1"/>
</dbReference>
<comment type="caution">
    <text evidence="8">The sequence shown here is derived from an EMBL/GenBank/DDBJ whole genome shotgun (WGS) entry which is preliminary data.</text>
</comment>
<proteinExistence type="predicted"/>
<dbReference type="PANTHER" id="PTHR13414">
    <property type="entry name" value="HUEL-CATION TRANSPORTER"/>
    <property type="match status" value="1"/>
</dbReference>
<dbReference type="GO" id="GO:0016020">
    <property type="term" value="C:membrane"/>
    <property type="evidence" value="ECO:0007669"/>
    <property type="project" value="UniProtKB-SubCell"/>
</dbReference>
<evidence type="ECO:0000256" key="1">
    <source>
        <dbReference type="ARBA" id="ARBA00004141"/>
    </source>
</evidence>
<sequence>MPKEGSAKLAVYAALAGNVAVAVTKFGAAVLSGSSAMLSEAIHSTVDSGNQALMLLGMHKAARPADELHPFGHGQEVYFWSFIVAMLIFGIGACVSVWEGVEQVLHPVPAQNVWISYGVLALAFVFEGTSLYFGAREFRRQTRPRGRWLRAARRTKDPIAMTAVFEDSAAVAGVVIAALGVMLDHLFGWPVMEGVASLLIGLLLGVTALFLARESRSLLLGESVAPEVRQDIARLVRADSRVVRLDRILTLHLGPAYVLVALTLDFHDRLGDEAVEAGTREIARRIRAAHEEVGTVLFEPRDKPSGAASAA</sequence>